<dbReference type="UniPathway" id="UPA00344"/>
<evidence type="ECO:0000256" key="5">
    <source>
        <dbReference type="ARBA" id="ARBA00023239"/>
    </source>
</evidence>
<keyword evidence="10" id="KW-1185">Reference proteome</keyword>
<reference evidence="10" key="1">
    <citation type="submission" date="2015-07" db="EMBL/GenBank/DDBJ databases">
        <authorList>
            <person name="Wibberg D."/>
        </authorList>
    </citation>
    <scope>NUCLEOTIDE SEQUENCE [LARGE SCALE GENOMIC DNA]</scope>
</reference>
<evidence type="ECO:0000256" key="7">
    <source>
        <dbReference type="HAMAP-Rule" id="MF_01224"/>
    </source>
</evidence>
<evidence type="ECO:0000313" key="9">
    <source>
        <dbReference type="EMBL" id="CTP87032.1"/>
    </source>
</evidence>
<feature type="binding site" evidence="7">
    <location>
        <begin position="114"/>
        <end position="116"/>
    </location>
    <ligand>
        <name>substrate</name>
    </ligand>
</feature>
<name>A0A0K2ZPZ7_9XANT</name>
<organism evidence="9 10">
    <name type="scientific">Xanthomonas graminis pv. arrhenatheri LMG 727</name>
    <dbReference type="NCBI Taxonomy" id="1195923"/>
    <lineage>
        <taxon>Bacteria</taxon>
        <taxon>Pseudomonadati</taxon>
        <taxon>Pseudomonadota</taxon>
        <taxon>Gammaproteobacteria</taxon>
        <taxon>Lysobacterales</taxon>
        <taxon>Lysobacteraceae</taxon>
        <taxon>Xanthomonas</taxon>
        <taxon>Xanthomonas translucens group</taxon>
        <taxon>Xanthomonas graminis</taxon>
    </lineage>
</organism>
<keyword evidence="5 7" id="KW-0456">Lyase</keyword>
<feature type="active site" evidence="7">
    <location>
        <position position="166"/>
    </location>
</feature>
<evidence type="ECO:0000313" key="10">
    <source>
        <dbReference type="Proteomes" id="UP000046187"/>
    </source>
</evidence>
<comment type="subunit">
    <text evidence="7">Homohexamer; trimer of dimers.</text>
</comment>
<dbReference type="GO" id="GO:0061799">
    <property type="term" value="F:cyclic pyranopterin monophosphate synthase activity"/>
    <property type="evidence" value="ECO:0007669"/>
    <property type="project" value="UniProtKB-UniRule"/>
</dbReference>
<evidence type="ECO:0000256" key="2">
    <source>
        <dbReference type="ARBA" id="ARBA00005046"/>
    </source>
</evidence>
<dbReference type="GO" id="GO:0006777">
    <property type="term" value="P:Mo-molybdopterin cofactor biosynthetic process"/>
    <property type="evidence" value="ECO:0007669"/>
    <property type="project" value="UniProtKB-UniRule"/>
</dbReference>
<comment type="pathway">
    <text evidence="2 7">Cofactor biosynthesis; molybdopterin biosynthesis.</text>
</comment>
<feature type="binding site" evidence="7">
    <location>
        <begin position="151"/>
        <end position="152"/>
    </location>
    <ligand>
        <name>substrate</name>
    </ligand>
</feature>
<dbReference type="Gene3D" id="3.30.70.640">
    <property type="entry name" value="Molybdopterin cofactor biosynthesis C (MoaC) domain"/>
    <property type="match status" value="1"/>
</dbReference>
<dbReference type="InterPro" id="IPR036522">
    <property type="entry name" value="MoaC_sf"/>
</dbReference>
<dbReference type="CDD" id="cd01420">
    <property type="entry name" value="MoaC_PE"/>
    <property type="match status" value="1"/>
</dbReference>
<dbReference type="NCBIfam" id="NF006870">
    <property type="entry name" value="PRK09364.1"/>
    <property type="match status" value="1"/>
</dbReference>
<evidence type="ECO:0000256" key="3">
    <source>
        <dbReference type="ARBA" id="ARBA00012575"/>
    </source>
</evidence>
<gene>
    <name evidence="7 9" type="primary">moaC</name>
    <name evidence="9" type="ORF">XTALMG727_1887</name>
</gene>
<protein>
    <recommendedName>
        <fullName evidence="3 7">Cyclic pyranopterin monophosphate synthase</fullName>
        <ecNumber evidence="3 7">4.6.1.17</ecNumber>
    </recommendedName>
    <alternativeName>
        <fullName evidence="7">Molybdenum cofactor biosynthesis protein C</fullName>
    </alternativeName>
</protein>
<accession>A0A0K2ZPZ7</accession>
<dbReference type="Pfam" id="PF01967">
    <property type="entry name" value="MoaC"/>
    <property type="match status" value="1"/>
</dbReference>
<evidence type="ECO:0000259" key="8">
    <source>
        <dbReference type="Pfam" id="PF01967"/>
    </source>
</evidence>
<dbReference type="HAMAP" id="MF_01224_B">
    <property type="entry name" value="MoaC_B"/>
    <property type="match status" value="1"/>
</dbReference>
<evidence type="ECO:0000256" key="6">
    <source>
        <dbReference type="ARBA" id="ARBA00055087"/>
    </source>
</evidence>
<dbReference type="EMBL" id="CXOI01000027">
    <property type="protein sequence ID" value="CTP87032.1"/>
    <property type="molecule type" value="Genomic_DNA"/>
</dbReference>
<dbReference type="InterPro" id="IPR023045">
    <property type="entry name" value="MoaC"/>
</dbReference>
<comment type="similarity">
    <text evidence="7">Belongs to the MoaC family.</text>
</comment>
<dbReference type="SUPFAM" id="SSF55040">
    <property type="entry name" value="Molybdenum cofactor biosynthesis protein C, MoaC"/>
    <property type="match status" value="1"/>
</dbReference>
<dbReference type="NCBIfam" id="TIGR00581">
    <property type="entry name" value="moaC"/>
    <property type="match status" value="1"/>
</dbReference>
<dbReference type="EC" id="4.6.1.17" evidence="3 7"/>
<evidence type="ECO:0000256" key="4">
    <source>
        <dbReference type="ARBA" id="ARBA00023150"/>
    </source>
</evidence>
<proteinExistence type="inferred from homology"/>
<comment type="catalytic activity">
    <reaction evidence="1 7">
        <text>(8S)-3',8-cyclo-7,8-dihydroguanosine 5'-triphosphate = cyclic pyranopterin phosphate + diphosphate</text>
        <dbReference type="Rhea" id="RHEA:49580"/>
        <dbReference type="ChEBI" id="CHEBI:33019"/>
        <dbReference type="ChEBI" id="CHEBI:59648"/>
        <dbReference type="ChEBI" id="CHEBI:131766"/>
        <dbReference type="EC" id="4.6.1.17"/>
    </reaction>
</comment>
<dbReference type="InterPro" id="IPR047594">
    <property type="entry name" value="MoaC_bact/euk"/>
</dbReference>
<keyword evidence="4 7" id="KW-0501">Molybdenum cofactor biosynthesis</keyword>
<sequence>MLFHQGTPIPGAACEQGAVGAAAQRMSEEKAKYPVAASKRLTHLDPQGLPTMVDVSAKAVTARVAVAESRVRFPAAVAAQLRADALRSAKGGIVDTAVIAGTMAVKRTHELIPFCHPLPIDGCRFAIDWASPQVLRIECTVRTVHRTGVEMEALTGASIAALTVYDMCKALTHAMTIGPVRLLGKRGGKRDVGSAA</sequence>
<comment type="function">
    <text evidence="6 7">Catalyzes the conversion of (8S)-3',8-cyclo-7,8-dihydroguanosine 5'-triphosphate to cyclic pyranopterin monophosphate (cPMP).</text>
</comment>
<dbReference type="AlphaFoldDB" id="A0A0K2ZPZ7"/>
<dbReference type="Proteomes" id="UP000046187">
    <property type="component" value="Unassembled WGS sequence"/>
</dbReference>
<dbReference type="InterPro" id="IPR002820">
    <property type="entry name" value="Mopterin_CF_biosynth-C_dom"/>
</dbReference>
<feature type="domain" description="Molybdopterin cofactor biosynthesis C (MoaC)" evidence="8">
    <location>
        <begin position="52"/>
        <end position="188"/>
    </location>
</feature>
<evidence type="ECO:0000256" key="1">
    <source>
        <dbReference type="ARBA" id="ARBA00001637"/>
    </source>
</evidence>